<evidence type="ECO:0000313" key="10">
    <source>
        <dbReference type="EMBL" id="RWS29571.1"/>
    </source>
</evidence>
<dbReference type="STRING" id="299467.A0A443SPV7"/>
<dbReference type="SMART" id="SM01167">
    <property type="entry name" value="DUF1900"/>
    <property type="match status" value="1"/>
</dbReference>
<protein>
    <recommendedName>
        <fullName evidence="7">Coronin</fullName>
    </recommendedName>
</protein>
<keyword evidence="11" id="KW-1185">Reference proteome</keyword>
<dbReference type="FunFam" id="2.130.10.10:FF:000502">
    <property type="entry name" value="Coronin"/>
    <property type="match status" value="1"/>
</dbReference>
<feature type="repeat" description="WD" evidence="6">
    <location>
        <begin position="143"/>
        <end position="185"/>
    </location>
</feature>
<dbReference type="PROSITE" id="PS50082">
    <property type="entry name" value="WD_REPEATS_2"/>
    <property type="match status" value="3"/>
</dbReference>
<dbReference type="OrthoDB" id="1850764at2759"/>
<dbReference type="Pfam" id="PF00400">
    <property type="entry name" value="WD40"/>
    <property type="match status" value="3"/>
</dbReference>
<dbReference type="Proteomes" id="UP000288716">
    <property type="component" value="Unassembled WGS sequence"/>
</dbReference>
<keyword evidence="4 8" id="KW-0175">Coiled coil</keyword>
<evidence type="ECO:0000256" key="5">
    <source>
        <dbReference type="ARBA" id="ARBA00023203"/>
    </source>
</evidence>
<accession>A0A443SPV7</accession>
<evidence type="ECO:0000256" key="7">
    <source>
        <dbReference type="RuleBase" id="RU280818"/>
    </source>
</evidence>
<dbReference type="Pfam" id="PF16300">
    <property type="entry name" value="WD40_4"/>
    <property type="match status" value="1"/>
</dbReference>
<dbReference type="Gene3D" id="2.130.10.10">
    <property type="entry name" value="YVTN repeat-like/Quinoprotein amine dehydrogenase"/>
    <property type="match status" value="1"/>
</dbReference>
<feature type="domain" description="DUF1899" evidence="9">
    <location>
        <begin position="19"/>
        <end position="83"/>
    </location>
</feature>
<evidence type="ECO:0000256" key="6">
    <source>
        <dbReference type="PROSITE-ProRule" id="PRU00221"/>
    </source>
</evidence>
<comment type="caution">
    <text evidence="10">The sequence shown here is derived from an EMBL/GenBank/DDBJ whole genome shotgun (WGS) entry which is preliminary data.</text>
</comment>
<keyword evidence="3 7" id="KW-0677">Repeat</keyword>
<dbReference type="SMART" id="SM01166">
    <property type="entry name" value="DUF1899"/>
    <property type="match status" value="1"/>
</dbReference>
<dbReference type="InterPro" id="IPR001680">
    <property type="entry name" value="WD40_rpt"/>
</dbReference>
<comment type="similarity">
    <text evidence="1 7">Belongs to the WD repeat coronin family.</text>
</comment>
<evidence type="ECO:0000256" key="3">
    <source>
        <dbReference type="ARBA" id="ARBA00022737"/>
    </source>
</evidence>
<dbReference type="InterPro" id="IPR015943">
    <property type="entry name" value="WD40/YVTN_repeat-like_dom_sf"/>
</dbReference>
<dbReference type="EMBL" id="NCKV01000854">
    <property type="protein sequence ID" value="RWS29571.1"/>
    <property type="molecule type" value="Genomic_DNA"/>
</dbReference>
<evidence type="ECO:0000256" key="4">
    <source>
        <dbReference type="ARBA" id="ARBA00023054"/>
    </source>
</evidence>
<feature type="coiled-coil region" evidence="8">
    <location>
        <begin position="529"/>
        <end position="563"/>
    </location>
</feature>
<sequence length="570" mass="65191">KQWLKWLSNSYTCGKCVFKGIRSSKFRHVFASPAKKELCYENVKITKNANDSQFCAVNPKFLAIVTETAGGGGFYVVPLEKYGRIEANYGRVCGHSGPVADLKWSPFNDNIIASCSDDCTIKLWYIPDEGVPKRGMNDCFMTLNEHKRRVTFIEWHPTSDNILASVGFDHLIFIWKTNSGEVVHTINCHTDTIHSISFNREGSLIATTSKDKILRVIDPLRAEVLECGIGHEGSKASKVVFLGDSGRLFTTGFSKHSDRQWAVWSQYDLSRPLRMENIDSSSGVLFPFYDHDTKMVYVAGKGDGSIRYYEVINEPPWCYYISQYITGFPQRGLGVMPKRGLDVCKCEVFRFYKLHASKPLCEPISMIVPRKSHLFQADIYPDTLAPTPALTCDEWLKGKKRSPVLISMKTGACAKTHKPVIFNNDNSLANVNLNNDRKFIFLSQENIVDYRSKPYSDSNGSTVDDSQLRMSRKQLPWLHNNEHQQNSITIHDIVKKQHLPMASYVTLTDNENENVQLWHENEIYVPQDRDELIAAFRKQTKEIRLLQEQLEAKNRKIMELQAFIEKQFNN</sequence>
<evidence type="ECO:0000256" key="1">
    <source>
        <dbReference type="ARBA" id="ARBA00009482"/>
    </source>
</evidence>
<keyword evidence="5" id="KW-0009">Actin-binding</keyword>
<dbReference type="SUPFAM" id="SSF50978">
    <property type="entry name" value="WD40 repeat-like"/>
    <property type="match status" value="1"/>
</dbReference>
<dbReference type="AlphaFoldDB" id="A0A443SPV7"/>
<evidence type="ECO:0000256" key="8">
    <source>
        <dbReference type="SAM" id="Coils"/>
    </source>
</evidence>
<dbReference type="GO" id="GO:0051015">
    <property type="term" value="F:actin filament binding"/>
    <property type="evidence" value="ECO:0007669"/>
    <property type="project" value="TreeGrafter"/>
</dbReference>
<evidence type="ECO:0000256" key="2">
    <source>
        <dbReference type="ARBA" id="ARBA00022574"/>
    </source>
</evidence>
<feature type="non-terminal residue" evidence="10">
    <location>
        <position position="1"/>
    </location>
</feature>
<evidence type="ECO:0000259" key="9">
    <source>
        <dbReference type="SMART" id="SM01166"/>
    </source>
</evidence>
<keyword evidence="2 6" id="KW-0853">WD repeat</keyword>
<feature type="repeat" description="WD" evidence="6">
    <location>
        <begin position="92"/>
        <end position="124"/>
    </location>
</feature>
<dbReference type="Pfam" id="PF08953">
    <property type="entry name" value="DUF1899"/>
    <property type="match status" value="1"/>
</dbReference>
<gene>
    <name evidence="10" type="ORF">B4U80_00914</name>
</gene>
<dbReference type="InterPro" id="IPR015048">
    <property type="entry name" value="DUF1899"/>
</dbReference>
<dbReference type="SMART" id="SM00320">
    <property type="entry name" value="WD40"/>
    <property type="match status" value="4"/>
</dbReference>
<name>A0A443SPV7_9ACAR</name>
<proteinExistence type="inferred from homology"/>
<dbReference type="VEuPathDB" id="VectorBase:LDEU002471"/>
<dbReference type="PANTHER" id="PTHR10856">
    <property type="entry name" value="CORONIN"/>
    <property type="match status" value="1"/>
</dbReference>
<reference evidence="10 11" key="1">
    <citation type="journal article" date="2018" name="Gigascience">
        <title>Genomes of trombidid mites reveal novel predicted allergens and laterally-transferred genes associated with secondary metabolism.</title>
        <authorList>
            <person name="Dong X."/>
            <person name="Chaisiri K."/>
            <person name="Xia D."/>
            <person name="Armstrong S.D."/>
            <person name="Fang Y."/>
            <person name="Donnelly M.J."/>
            <person name="Kadowaki T."/>
            <person name="McGarry J.W."/>
            <person name="Darby A.C."/>
            <person name="Makepeace B.L."/>
        </authorList>
    </citation>
    <scope>NUCLEOTIDE SEQUENCE [LARGE SCALE GENOMIC DNA]</scope>
    <source>
        <strain evidence="10">UoL-UT</strain>
    </source>
</reference>
<dbReference type="PANTHER" id="PTHR10856:SF44">
    <property type="entry name" value="CORONIN"/>
    <property type="match status" value="1"/>
</dbReference>
<dbReference type="InterPro" id="IPR015505">
    <property type="entry name" value="Coronin"/>
</dbReference>
<organism evidence="10 11">
    <name type="scientific">Leptotrombidium deliense</name>
    <dbReference type="NCBI Taxonomy" id="299467"/>
    <lineage>
        <taxon>Eukaryota</taxon>
        <taxon>Metazoa</taxon>
        <taxon>Ecdysozoa</taxon>
        <taxon>Arthropoda</taxon>
        <taxon>Chelicerata</taxon>
        <taxon>Arachnida</taxon>
        <taxon>Acari</taxon>
        <taxon>Acariformes</taxon>
        <taxon>Trombidiformes</taxon>
        <taxon>Prostigmata</taxon>
        <taxon>Anystina</taxon>
        <taxon>Parasitengona</taxon>
        <taxon>Trombiculoidea</taxon>
        <taxon>Trombiculidae</taxon>
        <taxon>Leptotrombidium</taxon>
    </lineage>
</organism>
<feature type="repeat" description="WD" evidence="6">
    <location>
        <begin position="186"/>
        <end position="218"/>
    </location>
</feature>
<evidence type="ECO:0000313" key="11">
    <source>
        <dbReference type="Proteomes" id="UP000288716"/>
    </source>
</evidence>
<dbReference type="InterPro" id="IPR036322">
    <property type="entry name" value="WD40_repeat_dom_sf"/>
</dbReference>
<dbReference type="PROSITE" id="PS50294">
    <property type="entry name" value="WD_REPEATS_REGION"/>
    <property type="match status" value="2"/>
</dbReference>